<keyword evidence="2" id="KW-0238">DNA-binding</keyword>
<dbReference type="Proteomes" id="UP000660339">
    <property type="component" value="Unassembled WGS sequence"/>
</dbReference>
<dbReference type="SUPFAM" id="SSF46785">
    <property type="entry name" value="Winged helix' DNA-binding domain"/>
    <property type="match status" value="1"/>
</dbReference>
<evidence type="ECO:0000256" key="1">
    <source>
        <dbReference type="ARBA" id="ARBA00023015"/>
    </source>
</evidence>
<keyword evidence="1" id="KW-0805">Transcription regulation</keyword>
<dbReference type="PANTHER" id="PTHR33154">
    <property type="entry name" value="TRANSCRIPTIONAL REGULATOR, ARSR FAMILY"/>
    <property type="match status" value="1"/>
</dbReference>
<evidence type="ECO:0000313" key="5">
    <source>
        <dbReference type="EMBL" id="GIG18649.1"/>
    </source>
</evidence>
<dbReference type="Gene3D" id="1.10.10.10">
    <property type="entry name" value="Winged helix-like DNA-binding domain superfamily/Winged helix DNA-binding domain"/>
    <property type="match status" value="1"/>
</dbReference>
<evidence type="ECO:0000313" key="6">
    <source>
        <dbReference type="Proteomes" id="UP000660339"/>
    </source>
</evidence>
<comment type="caution">
    <text evidence="5">The sequence shown here is derived from an EMBL/GenBank/DDBJ whole genome shotgun (WGS) entry which is preliminary data.</text>
</comment>
<evidence type="ECO:0000259" key="4">
    <source>
        <dbReference type="SMART" id="SM00418"/>
    </source>
</evidence>
<dbReference type="PANTHER" id="PTHR33154:SF33">
    <property type="entry name" value="TRANSCRIPTIONAL REPRESSOR SDPR"/>
    <property type="match status" value="1"/>
</dbReference>
<dbReference type="Pfam" id="PF12840">
    <property type="entry name" value="HTH_20"/>
    <property type="match status" value="1"/>
</dbReference>
<dbReference type="InterPro" id="IPR036388">
    <property type="entry name" value="WH-like_DNA-bd_sf"/>
</dbReference>
<dbReference type="SMART" id="SM00418">
    <property type="entry name" value="HTH_ARSR"/>
    <property type="match status" value="1"/>
</dbReference>
<evidence type="ECO:0000256" key="2">
    <source>
        <dbReference type="ARBA" id="ARBA00023125"/>
    </source>
</evidence>
<keyword evidence="3" id="KW-0804">Transcription</keyword>
<dbReference type="AlphaFoldDB" id="A0A8J3PJD1"/>
<dbReference type="RefSeq" id="WP_166387068.1">
    <property type="nucleotide sequence ID" value="NZ_BAAATT010000018.1"/>
</dbReference>
<gene>
    <name evidence="5" type="ORF">Cme02nite_69810</name>
</gene>
<dbReference type="InterPro" id="IPR011991">
    <property type="entry name" value="ArsR-like_HTH"/>
</dbReference>
<evidence type="ECO:0000256" key="3">
    <source>
        <dbReference type="ARBA" id="ARBA00023163"/>
    </source>
</evidence>
<organism evidence="5 6">
    <name type="scientific">Catellatospora methionotrophica</name>
    <dbReference type="NCBI Taxonomy" id="121620"/>
    <lineage>
        <taxon>Bacteria</taxon>
        <taxon>Bacillati</taxon>
        <taxon>Actinomycetota</taxon>
        <taxon>Actinomycetes</taxon>
        <taxon>Micromonosporales</taxon>
        <taxon>Micromonosporaceae</taxon>
        <taxon>Catellatospora</taxon>
    </lineage>
</organism>
<feature type="domain" description="HTH arsR-type" evidence="4">
    <location>
        <begin position="18"/>
        <end position="104"/>
    </location>
</feature>
<accession>A0A8J3PJD1</accession>
<dbReference type="GO" id="GO:0003700">
    <property type="term" value="F:DNA-binding transcription factor activity"/>
    <property type="evidence" value="ECO:0007669"/>
    <property type="project" value="InterPro"/>
</dbReference>
<dbReference type="EMBL" id="BONJ01000043">
    <property type="protein sequence ID" value="GIG18649.1"/>
    <property type="molecule type" value="Genomic_DNA"/>
</dbReference>
<sequence>MTLGGLMETSHSGDELARILATLANPHRMRVIAALAHGRNYVSALARELGISRPLLQLHLAKLEAAGLVTAAFELSHDGKAMKYYDTVPFAVTLTPQSIALAARTLTTEEGQS</sequence>
<dbReference type="CDD" id="cd00090">
    <property type="entry name" value="HTH_ARSR"/>
    <property type="match status" value="1"/>
</dbReference>
<dbReference type="GO" id="GO:0003677">
    <property type="term" value="F:DNA binding"/>
    <property type="evidence" value="ECO:0007669"/>
    <property type="project" value="UniProtKB-KW"/>
</dbReference>
<dbReference type="InterPro" id="IPR001845">
    <property type="entry name" value="HTH_ArsR_DNA-bd_dom"/>
</dbReference>
<keyword evidence="6" id="KW-1185">Reference proteome</keyword>
<reference evidence="5" key="1">
    <citation type="submission" date="2021-01" db="EMBL/GenBank/DDBJ databases">
        <title>Whole genome shotgun sequence of Catellatospora methionotrophica NBRC 14553.</title>
        <authorList>
            <person name="Komaki H."/>
            <person name="Tamura T."/>
        </authorList>
    </citation>
    <scope>NUCLEOTIDE SEQUENCE</scope>
    <source>
        <strain evidence="5">NBRC 14553</strain>
    </source>
</reference>
<protein>
    <submittedName>
        <fullName evidence="5">Transcriptional regulator</fullName>
    </submittedName>
</protein>
<proteinExistence type="predicted"/>
<dbReference type="InterPro" id="IPR051081">
    <property type="entry name" value="HTH_MetalResp_TranReg"/>
</dbReference>
<dbReference type="InterPro" id="IPR036390">
    <property type="entry name" value="WH_DNA-bd_sf"/>
</dbReference>
<name>A0A8J3PJD1_9ACTN</name>